<comment type="similarity">
    <text evidence="4">Belongs to the RBT5 family.</text>
</comment>
<evidence type="ECO:0000256" key="9">
    <source>
        <dbReference type="ARBA" id="ARBA00022989"/>
    </source>
</evidence>
<dbReference type="Pfam" id="PF05730">
    <property type="entry name" value="CFEM"/>
    <property type="match status" value="1"/>
</dbReference>
<dbReference type="EMBL" id="JAGMUV010000034">
    <property type="protein sequence ID" value="KAH7113636.1"/>
    <property type="molecule type" value="Genomic_DNA"/>
</dbReference>
<dbReference type="GO" id="GO:0098552">
    <property type="term" value="C:side of membrane"/>
    <property type="evidence" value="ECO:0007669"/>
    <property type="project" value="UniProtKB-KW"/>
</dbReference>
<dbReference type="InterPro" id="IPR052337">
    <property type="entry name" value="SAT4-like"/>
</dbReference>
<sequence>MLLSKTGSGLNMQLLIFVVVAALSRPCCGRKSASDIAARLPSCAVSCFYRAVSNSTSAITDVQYMCSSHKVQQEASKCIESSCTFSDALFTKNATETACNAPVRDRSNRYNATIIPLGVIALVTTISRLLFKKFFSRAQALSSDDWAIIGTLGVSVSSLVISVEGLTAYGLGKDVWTLPTAEIVQFALYFYIMAILYTLAMSLIKLSLSLFYQSIFSGNISPYILWGTVTFNLLYGIAFVLAAIFQCSPVDYYWKQHLDGSKGQCVDINALVWLNAAIGVAVDLWMIALPLSQVIHLRLHWKQKIGVVIMFLLGTFVTVVSIIRLQSLILFAKSSNPTWDYWNVAFWSVIEIHVGMICTCLPTLRLILFRLF</sequence>
<reference evidence="17" key="1">
    <citation type="journal article" date="2021" name="Nat. Commun.">
        <title>Genetic determinants of endophytism in the Arabidopsis root mycobiome.</title>
        <authorList>
            <person name="Mesny F."/>
            <person name="Miyauchi S."/>
            <person name="Thiergart T."/>
            <person name="Pickel B."/>
            <person name="Atanasova L."/>
            <person name="Karlsson M."/>
            <person name="Huettel B."/>
            <person name="Barry K.W."/>
            <person name="Haridas S."/>
            <person name="Chen C."/>
            <person name="Bauer D."/>
            <person name="Andreopoulos W."/>
            <person name="Pangilinan J."/>
            <person name="LaButti K."/>
            <person name="Riley R."/>
            <person name="Lipzen A."/>
            <person name="Clum A."/>
            <person name="Drula E."/>
            <person name="Henrissat B."/>
            <person name="Kohler A."/>
            <person name="Grigoriev I.V."/>
            <person name="Martin F.M."/>
            <person name="Hacquard S."/>
        </authorList>
    </citation>
    <scope>NUCLEOTIDE SEQUENCE</scope>
    <source>
        <strain evidence="17">MPI-CAGE-AT-0147</strain>
    </source>
</reference>
<feature type="transmembrane region" description="Helical" evidence="14">
    <location>
        <begin position="188"/>
        <end position="211"/>
    </location>
</feature>
<keyword evidence="6" id="KW-0336">GPI-anchor</keyword>
<evidence type="ECO:0000256" key="13">
    <source>
        <dbReference type="ARBA" id="ARBA00038359"/>
    </source>
</evidence>
<keyword evidence="10 14" id="KW-0472">Membrane</keyword>
<evidence type="ECO:0000256" key="5">
    <source>
        <dbReference type="ARBA" id="ARBA00022525"/>
    </source>
</evidence>
<evidence type="ECO:0000256" key="7">
    <source>
        <dbReference type="ARBA" id="ARBA00022692"/>
    </source>
</evidence>
<dbReference type="PANTHER" id="PTHR33048">
    <property type="entry name" value="PTH11-LIKE INTEGRAL MEMBRANE PROTEIN (AFU_ORTHOLOGUE AFUA_5G11245)"/>
    <property type="match status" value="1"/>
</dbReference>
<comment type="subcellular location">
    <subcellularLocation>
        <location evidence="2">Membrane</location>
        <topology evidence="2">Lipid-anchor</topology>
        <topology evidence="2">GPI-anchor</topology>
    </subcellularLocation>
    <subcellularLocation>
        <location evidence="1">Membrane</location>
        <topology evidence="1">Multi-pass membrane protein</topology>
    </subcellularLocation>
    <subcellularLocation>
        <location evidence="3">Secreted</location>
    </subcellularLocation>
</comment>
<feature type="transmembrane region" description="Helical" evidence="14">
    <location>
        <begin position="270"/>
        <end position="295"/>
    </location>
</feature>
<dbReference type="Pfam" id="PF20684">
    <property type="entry name" value="Fung_rhodopsin"/>
    <property type="match status" value="1"/>
</dbReference>
<proteinExistence type="inferred from homology"/>
<name>A0A9P9D775_9HYPO</name>
<dbReference type="Proteomes" id="UP000738349">
    <property type="component" value="Unassembled WGS sequence"/>
</dbReference>
<evidence type="ECO:0000256" key="14">
    <source>
        <dbReference type="SAM" id="Phobius"/>
    </source>
</evidence>
<evidence type="ECO:0000256" key="1">
    <source>
        <dbReference type="ARBA" id="ARBA00004141"/>
    </source>
</evidence>
<keyword evidence="9 14" id="KW-1133">Transmembrane helix</keyword>
<dbReference type="AlphaFoldDB" id="A0A9P9D775"/>
<evidence type="ECO:0000256" key="12">
    <source>
        <dbReference type="ARBA" id="ARBA00023288"/>
    </source>
</evidence>
<feature type="signal peptide" evidence="15">
    <location>
        <begin position="1"/>
        <end position="29"/>
    </location>
</feature>
<dbReference type="SMART" id="SM00747">
    <property type="entry name" value="CFEM"/>
    <property type="match status" value="1"/>
</dbReference>
<evidence type="ECO:0000256" key="2">
    <source>
        <dbReference type="ARBA" id="ARBA00004589"/>
    </source>
</evidence>
<evidence type="ECO:0000256" key="10">
    <source>
        <dbReference type="ARBA" id="ARBA00023136"/>
    </source>
</evidence>
<feature type="transmembrane region" description="Helical" evidence="14">
    <location>
        <begin position="307"/>
        <end position="332"/>
    </location>
</feature>
<feature type="transmembrane region" description="Helical" evidence="14">
    <location>
        <begin position="110"/>
        <end position="131"/>
    </location>
</feature>
<evidence type="ECO:0000256" key="8">
    <source>
        <dbReference type="ARBA" id="ARBA00022729"/>
    </source>
</evidence>
<keyword evidence="18" id="KW-1185">Reference proteome</keyword>
<evidence type="ECO:0000256" key="11">
    <source>
        <dbReference type="ARBA" id="ARBA00023157"/>
    </source>
</evidence>
<feature type="transmembrane region" description="Helical" evidence="14">
    <location>
        <begin position="146"/>
        <end position="168"/>
    </location>
</feature>
<gene>
    <name evidence="17" type="ORF">EDB81DRAFT_734855</name>
</gene>
<evidence type="ECO:0000259" key="16">
    <source>
        <dbReference type="SMART" id="SM00747"/>
    </source>
</evidence>
<protein>
    <recommendedName>
        <fullName evidence="16">CFEM domain-containing protein</fullName>
    </recommendedName>
</protein>
<feature type="chain" id="PRO_5040119364" description="CFEM domain-containing protein" evidence="15">
    <location>
        <begin position="30"/>
        <end position="372"/>
    </location>
</feature>
<evidence type="ECO:0000313" key="18">
    <source>
        <dbReference type="Proteomes" id="UP000738349"/>
    </source>
</evidence>
<dbReference type="InterPro" id="IPR008427">
    <property type="entry name" value="Extracellular_membr_CFEM_dom"/>
</dbReference>
<organism evidence="17 18">
    <name type="scientific">Dactylonectria macrodidyma</name>
    <dbReference type="NCBI Taxonomy" id="307937"/>
    <lineage>
        <taxon>Eukaryota</taxon>
        <taxon>Fungi</taxon>
        <taxon>Dikarya</taxon>
        <taxon>Ascomycota</taxon>
        <taxon>Pezizomycotina</taxon>
        <taxon>Sordariomycetes</taxon>
        <taxon>Hypocreomycetidae</taxon>
        <taxon>Hypocreales</taxon>
        <taxon>Nectriaceae</taxon>
        <taxon>Dactylonectria</taxon>
    </lineage>
</organism>
<evidence type="ECO:0000256" key="15">
    <source>
        <dbReference type="SAM" id="SignalP"/>
    </source>
</evidence>
<keyword evidence="11" id="KW-1015">Disulfide bond</keyword>
<dbReference type="InterPro" id="IPR049326">
    <property type="entry name" value="Rhodopsin_dom_fungi"/>
</dbReference>
<keyword evidence="6" id="KW-0325">Glycoprotein</keyword>
<keyword evidence="7 14" id="KW-0812">Transmembrane</keyword>
<feature type="transmembrane region" description="Helical" evidence="14">
    <location>
        <begin position="223"/>
        <end position="245"/>
    </location>
</feature>
<feature type="domain" description="CFEM" evidence="16">
    <location>
        <begin position="36"/>
        <end position="100"/>
    </location>
</feature>
<dbReference type="PANTHER" id="PTHR33048:SF143">
    <property type="entry name" value="EXTRACELLULAR MEMBRANE PROTEIN CFEM DOMAIN-CONTAINING PROTEIN-RELATED"/>
    <property type="match status" value="1"/>
</dbReference>
<feature type="non-terminal residue" evidence="17">
    <location>
        <position position="1"/>
    </location>
</feature>
<evidence type="ECO:0000256" key="6">
    <source>
        <dbReference type="ARBA" id="ARBA00022622"/>
    </source>
</evidence>
<dbReference type="OrthoDB" id="2496787at2759"/>
<keyword evidence="5" id="KW-0964">Secreted</keyword>
<comment type="similarity">
    <text evidence="13">Belongs to the SAT4 family.</text>
</comment>
<accession>A0A9P9D775</accession>
<evidence type="ECO:0000256" key="3">
    <source>
        <dbReference type="ARBA" id="ARBA00004613"/>
    </source>
</evidence>
<evidence type="ECO:0000256" key="4">
    <source>
        <dbReference type="ARBA" id="ARBA00010031"/>
    </source>
</evidence>
<dbReference type="GO" id="GO:0005576">
    <property type="term" value="C:extracellular region"/>
    <property type="evidence" value="ECO:0007669"/>
    <property type="project" value="UniProtKB-SubCell"/>
</dbReference>
<evidence type="ECO:0000313" key="17">
    <source>
        <dbReference type="EMBL" id="KAH7113636.1"/>
    </source>
</evidence>
<feature type="transmembrane region" description="Helical" evidence="14">
    <location>
        <begin position="344"/>
        <end position="368"/>
    </location>
</feature>
<keyword evidence="8 15" id="KW-0732">Signal</keyword>
<comment type="caution">
    <text evidence="17">The sequence shown here is derived from an EMBL/GenBank/DDBJ whole genome shotgun (WGS) entry which is preliminary data.</text>
</comment>
<keyword evidence="12" id="KW-0449">Lipoprotein</keyword>